<reference evidence="4" key="2">
    <citation type="submission" date="2019-10" db="EMBL/GenBank/DDBJ databases">
        <title>Conservation and host-specific expression of non-tandemly repeated heterogenous ribosome RNA gene in arbuscular mycorrhizal fungi.</title>
        <authorList>
            <person name="Maeda T."/>
            <person name="Kobayashi Y."/>
            <person name="Nakagawa T."/>
            <person name="Ezawa T."/>
            <person name="Yamaguchi K."/>
            <person name="Bino T."/>
            <person name="Nishimoto Y."/>
            <person name="Shigenobu S."/>
            <person name="Kawaguchi M."/>
        </authorList>
    </citation>
    <scope>NUCLEOTIDE SEQUENCE</scope>
    <source>
        <strain evidence="4">HR1</strain>
    </source>
</reference>
<dbReference type="SMART" id="SM00225">
    <property type="entry name" value="BTB"/>
    <property type="match status" value="1"/>
</dbReference>
<evidence type="ECO:0000313" key="3">
    <source>
        <dbReference type="EMBL" id="GBC06988.1"/>
    </source>
</evidence>
<dbReference type="Gene3D" id="1.25.40.420">
    <property type="match status" value="1"/>
</dbReference>
<sequence length="468" mass="54108">MVDNELLPNLSENLLGTLNENDGYHDILIEVGNDSNVKTFRAHMVILNCRSPYLQKLLSNNKKKDEGTLVHIKLTDISPDIFEIVLKYIYGGRLSLKEYDAPVIIKTLVAPSKLCLKELTPYLESFLIENEGNWMEQNFDSIHQTSFEDDSFLHLQKYCTNLISKEPKKVFNSPKFSSISEKLLISLVKNENTQMSVTQIWEHVVKWGLAQNPELPTNTKEITKDQFKILKNTLQQIIPLIRFHQFTSEEFWKKVKPYKKVFPKDLYEELLGSFMEGRSNTTKTSEPSIVKEINEINIDSKIITIQQAKLISKWIDKSDKSTTLYQFKLLYRGSHEVLVGFDAFKDFHEKCDNKSRTVTVIKAKDSNEIFGGYNPIEWKSEGCGITKDSFIFSFKNDDNILSRVVDEKFAIYNSYYVGPSFGNSDLYLYNSIGGLGFSYKKTSYEKQIRETDELCFVEELEVFQIMSN</sequence>
<dbReference type="SUPFAM" id="SSF54695">
    <property type="entry name" value="POZ domain"/>
    <property type="match status" value="1"/>
</dbReference>
<dbReference type="CDD" id="cd18186">
    <property type="entry name" value="BTB_POZ_ZBTB_KLHL-like"/>
    <property type="match status" value="1"/>
</dbReference>
<dbReference type="GO" id="GO:0005737">
    <property type="term" value="C:cytoplasm"/>
    <property type="evidence" value="ECO:0007669"/>
    <property type="project" value="TreeGrafter"/>
</dbReference>
<dbReference type="AlphaFoldDB" id="A0A2Z6RV43"/>
<dbReference type="Proteomes" id="UP000615446">
    <property type="component" value="Unassembled WGS sequence"/>
</dbReference>
<dbReference type="InterPro" id="IPR011333">
    <property type="entry name" value="SKP1/BTB/POZ_sf"/>
</dbReference>
<protein>
    <submittedName>
        <fullName evidence="4">Carbohydrate-binding module family 13 protein</fullName>
    </submittedName>
</protein>
<evidence type="ECO:0000259" key="2">
    <source>
        <dbReference type="PROSITE" id="PS51886"/>
    </source>
</evidence>
<dbReference type="PROSITE" id="PS51886">
    <property type="entry name" value="TLDC"/>
    <property type="match status" value="1"/>
</dbReference>
<name>A0A2Z6RV43_9GLOM</name>
<dbReference type="Pfam" id="PF00651">
    <property type="entry name" value="BTB"/>
    <property type="match status" value="1"/>
</dbReference>
<dbReference type="InterPro" id="IPR052407">
    <property type="entry name" value="BTB_POZ_domain_cont_9"/>
</dbReference>
<dbReference type="InterPro" id="IPR006571">
    <property type="entry name" value="TLDc_dom"/>
</dbReference>
<evidence type="ECO:0000313" key="4">
    <source>
        <dbReference type="EMBL" id="GES76305.1"/>
    </source>
</evidence>
<dbReference type="EMBL" id="BLAL01000020">
    <property type="protein sequence ID" value="GES76305.1"/>
    <property type="molecule type" value="Genomic_DNA"/>
</dbReference>
<proteinExistence type="predicted"/>
<dbReference type="EMBL" id="BEXD01004114">
    <property type="protein sequence ID" value="GBC06988.1"/>
    <property type="molecule type" value="Genomic_DNA"/>
</dbReference>
<comment type="caution">
    <text evidence="3">The sequence shown here is derived from an EMBL/GenBank/DDBJ whole genome shotgun (WGS) entry which is preliminary data.</text>
</comment>
<gene>
    <name evidence="4" type="ORF">RCL2_000371300</name>
    <name evidence="3" type="ORF">RclHR1_07190004</name>
</gene>
<feature type="domain" description="BTB" evidence="1">
    <location>
        <begin position="25"/>
        <end position="98"/>
    </location>
</feature>
<dbReference type="PANTHER" id="PTHR46306:SF1">
    <property type="entry name" value="BTB_POZ DOMAIN-CONTAINING PROTEIN 9"/>
    <property type="match status" value="1"/>
</dbReference>
<dbReference type="OrthoDB" id="45365at2759"/>
<evidence type="ECO:0000313" key="5">
    <source>
        <dbReference type="Proteomes" id="UP000247702"/>
    </source>
</evidence>
<keyword evidence="5" id="KW-1185">Reference proteome</keyword>
<dbReference type="Proteomes" id="UP000247702">
    <property type="component" value="Unassembled WGS sequence"/>
</dbReference>
<evidence type="ECO:0000259" key="1">
    <source>
        <dbReference type="PROSITE" id="PS50097"/>
    </source>
</evidence>
<dbReference type="PANTHER" id="PTHR46306">
    <property type="entry name" value="BTB/POZ DOMAIN-CONTAINING PROTEIN 9"/>
    <property type="match status" value="1"/>
</dbReference>
<dbReference type="Pfam" id="PF07534">
    <property type="entry name" value="TLD"/>
    <property type="match status" value="1"/>
</dbReference>
<dbReference type="Gene3D" id="3.30.710.10">
    <property type="entry name" value="Potassium Channel Kv1.1, Chain A"/>
    <property type="match status" value="1"/>
</dbReference>
<dbReference type="InterPro" id="IPR000210">
    <property type="entry name" value="BTB/POZ_dom"/>
</dbReference>
<feature type="domain" description="TLDc" evidence="2">
    <location>
        <begin position="301"/>
        <end position="466"/>
    </location>
</feature>
<reference evidence="3 5" key="1">
    <citation type="submission" date="2017-11" db="EMBL/GenBank/DDBJ databases">
        <title>The genome of Rhizophagus clarus HR1 reveals common genetic basis of auxotrophy among arbuscular mycorrhizal fungi.</title>
        <authorList>
            <person name="Kobayashi Y."/>
        </authorList>
    </citation>
    <scope>NUCLEOTIDE SEQUENCE [LARGE SCALE GENOMIC DNA]</scope>
    <source>
        <strain evidence="3 5">HR1</strain>
    </source>
</reference>
<organism evidence="3 5">
    <name type="scientific">Rhizophagus clarus</name>
    <dbReference type="NCBI Taxonomy" id="94130"/>
    <lineage>
        <taxon>Eukaryota</taxon>
        <taxon>Fungi</taxon>
        <taxon>Fungi incertae sedis</taxon>
        <taxon>Mucoromycota</taxon>
        <taxon>Glomeromycotina</taxon>
        <taxon>Glomeromycetes</taxon>
        <taxon>Glomerales</taxon>
        <taxon>Glomeraceae</taxon>
        <taxon>Rhizophagus</taxon>
    </lineage>
</organism>
<accession>A0A2Z6RV43</accession>
<dbReference type="PROSITE" id="PS50097">
    <property type="entry name" value="BTB"/>
    <property type="match status" value="1"/>
</dbReference>